<keyword evidence="3" id="KW-1185">Reference proteome</keyword>
<evidence type="ECO:0000313" key="2">
    <source>
        <dbReference type="EMBL" id="KAF1692254.1"/>
    </source>
</evidence>
<gene>
    <name evidence="2" type="ORF">CSC65_14955</name>
</gene>
<proteinExistence type="predicted"/>
<dbReference type="SUPFAM" id="SSF54001">
    <property type="entry name" value="Cysteine proteinases"/>
    <property type="match status" value="1"/>
</dbReference>
<dbReference type="InterPro" id="IPR038765">
    <property type="entry name" value="Papain-like_cys_pep_sf"/>
</dbReference>
<dbReference type="Proteomes" id="UP000788419">
    <property type="component" value="Unassembled WGS sequence"/>
</dbReference>
<dbReference type="EMBL" id="PDWN01000017">
    <property type="protein sequence ID" value="KAF1692254.1"/>
    <property type="molecule type" value="Genomic_DNA"/>
</dbReference>
<dbReference type="Gene3D" id="2.60.40.2250">
    <property type="match status" value="1"/>
</dbReference>
<feature type="domain" description="Transglutaminase-like" evidence="1">
    <location>
        <begin position="161"/>
        <end position="227"/>
    </location>
</feature>
<dbReference type="RefSeq" id="WP_162411407.1">
    <property type="nucleotide sequence ID" value="NZ_PDWN01000017.1"/>
</dbReference>
<sequence length="285" mass="31483">MLLHLGFEIAYRFVQPTPMVVMLDIHGSRSGDITDCEPLSTLPSVPLRKYRDGFGNTCTRLHAPAGLLLLSAAAIVRDSGLPDRQQPDAMQVPVEALPDETLPFLLGSRYCESDTLMQYAWDRFGHVEPGWTRVQAICDHVHAAIQFGYHHADPTRGALRALEEGRGVCRDFAHAAVALCRCMNIPARYCTGYLGDIGVPPVDAPMDFSAWFEVWLDGDWYTFDARHNVPRIGRVLIARGRDAADVAISSTFGPNTLERFDIVTEETPHAALDIARDPVPVDCVA</sequence>
<protein>
    <submittedName>
        <fullName evidence="2">Transglutaminase</fullName>
    </submittedName>
</protein>
<dbReference type="SMART" id="SM00460">
    <property type="entry name" value="TGc"/>
    <property type="match status" value="1"/>
</dbReference>
<dbReference type="InterPro" id="IPR002931">
    <property type="entry name" value="Transglutaminase-like"/>
</dbReference>
<dbReference type="PANTHER" id="PTHR33490">
    <property type="entry name" value="BLR5614 PROTEIN-RELATED"/>
    <property type="match status" value="1"/>
</dbReference>
<organism evidence="2 3">
    <name type="scientific">Pseudoxanthomonas daejeonensis</name>
    <dbReference type="NCBI Taxonomy" id="266062"/>
    <lineage>
        <taxon>Bacteria</taxon>
        <taxon>Pseudomonadati</taxon>
        <taxon>Pseudomonadota</taxon>
        <taxon>Gammaproteobacteria</taxon>
        <taxon>Lysobacterales</taxon>
        <taxon>Lysobacteraceae</taxon>
        <taxon>Pseudoxanthomonas</taxon>
    </lineage>
</organism>
<name>A0ABQ6Z4L5_9GAMM</name>
<dbReference type="PANTHER" id="PTHR33490:SF12">
    <property type="entry name" value="BLL5557 PROTEIN"/>
    <property type="match status" value="1"/>
</dbReference>
<comment type="caution">
    <text evidence="2">The sequence shown here is derived from an EMBL/GenBank/DDBJ whole genome shotgun (WGS) entry which is preliminary data.</text>
</comment>
<evidence type="ECO:0000313" key="3">
    <source>
        <dbReference type="Proteomes" id="UP000788419"/>
    </source>
</evidence>
<dbReference type="Gene3D" id="3.10.620.30">
    <property type="match status" value="1"/>
</dbReference>
<reference evidence="2 3" key="1">
    <citation type="submission" date="2017-10" db="EMBL/GenBank/DDBJ databases">
        <title>Whole genome sequencing of members of genus Pseudoxanthomonas.</title>
        <authorList>
            <person name="Kumar S."/>
            <person name="Bansal K."/>
            <person name="Kaur A."/>
            <person name="Patil P."/>
            <person name="Sharma S."/>
            <person name="Patil P.B."/>
        </authorList>
    </citation>
    <scope>NUCLEOTIDE SEQUENCE [LARGE SCALE GENOMIC DNA]</scope>
    <source>
        <strain evidence="2 3">DSM 17801</strain>
    </source>
</reference>
<dbReference type="Pfam" id="PF01841">
    <property type="entry name" value="Transglut_core"/>
    <property type="match status" value="1"/>
</dbReference>
<accession>A0ABQ6Z4L5</accession>
<evidence type="ECO:0000259" key="1">
    <source>
        <dbReference type="SMART" id="SM00460"/>
    </source>
</evidence>